<comment type="caution">
    <text evidence="1">The sequence shown here is derived from an EMBL/GenBank/DDBJ whole genome shotgun (WGS) entry which is preliminary data.</text>
</comment>
<organism evidence="1 2">
    <name type="scientific">Shewanella inventionis</name>
    <dbReference type="NCBI Taxonomy" id="1738770"/>
    <lineage>
        <taxon>Bacteria</taxon>
        <taxon>Pseudomonadati</taxon>
        <taxon>Pseudomonadota</taxon>
        <taxon>Gammaproteobacteria</taxon>
        <taxon>Alteromonadales</taxon>
        <taxon>Shewanellaceae</taxon>
        <taxon>Shewanella</taxon>
    </lineage>
</organism>
<accession>A0ABQ1JKG9</accession>
<reference evidence="2" key="1">
    <citation type="journal article" date="2019" name="Int. J. Syst. Evol. Microbiol.">
        <title>The Global Catalogue of Microorganisms (GCM) 10K type strain sequencing project: providing services to taxonomists for standard genome sequencing and annotation.</title>
        <authorList>
            <consortium name="The Broad Institute Genomics Platform"/>
            <consortium name="The Broad Institute Genome Sequencing Center for Infectious Disease"/>
            <person name="Wu L."/>
            <person name="Ma J."/>
        </authorList>
    </citation>
    <scope>NUCLEOTIDE SEQUENCE [LARGE SCALE GENOMIC DNA]</scope>
    <source>
        <strain evidence="2">CGMCC 1.15339</strain>
    </source>
</reference>
<gene>
    <name evidence="1" type="ORF">GCM10011607_31470</name>
</gene>
<protein>
    <submittedName>
        <fullName evidence="1">Uncharacterized protein</fullName>
    </submittedName>
</protein>
<keyword evidence="2" id="KW-1185">Reference proteome</keyword>
<evidence type="ECO:0000313" key="2">
    <source>
        <dbReference type="Proteomes" id="UP000617555"/>
    </source>
</evidence>
<sequence length="78" mass="9145">MEYQQFKHRYCMETSERIEIWNAFLTECSYPGFARDHIIAIGDNPPEVIQFVGAVGNAYHRLYTPLMSYKDELQLLKG</sequence>
<evidence type="ECO:0000313" key="1">
    <source>
        <dbReference type="EMBL" id="GGB68556.1"/>
    </source>
</evidence>
<proteinExistence type="predicted"/>
<name>A0ABQ1JKG9_9GAMM</name>
<dbReference type="Proteomes" id="UP000617555">
    <property type="component" value="Unassembled WGS sequence"/>
</dbReference>
<dbReference type="EMBL" id="BMII01000028">
    <property type="protein sequence ID" value="GGB68556.1"/>
    <property type="molecule type" value="Genomic_DNA"/>
</dbReference>